<keyword evidence="3" id="KW-0808">Transferase</keyword>
<keyword evidence="3" id="KW-0418">Kinase</keyword>
<evidence type="ECO:0000259" key="1">
    <source>
        <dbReference type="PROSITE" id="PS50011"/>
    </source>
</evidence>
<evidence type="ECO:0000313" key="3">
    <source>
        <dbReference type="EMBL" id="KAK8836324.1"/>
    </source>
</evidence>
<dbReference type="InterPro" id="IPR011009">
    <property type="entry name" value="Kinase-like_dom_sf"/>
</dbReference>
<dbReference type="InterPro" id="IPR006597">
    <property type="entry name" value="Sel1-like"/>
</dbReference>
<reference evidence="3 4" key="1">
    <citation type="submission" date="2024-04" db="EMBL/GenBank/DDBJ databases">
        <title>Tritrichomonas musculus Genome.</title>
        <authorList>
            <person name="Alves-Ferreira E."/>
            <person name="Grigg M."/>
            <person name="Lorenzi H."/>
            <person name="Galac M."/>
        </authorList>
    </citation>
    <scope>NUCLEOTIDE SEQUENCE [LARGE SCALE GENOMIC DNA]</scope>
    <source>
        <strain evidence="3 4">EAF2021</strain>
    </source>
</reference>
<dbReference type="Pfam" id="PF08238">
    <property type="entry name" value="Sel1"/>
    <property type="match status" value="1"/>
</dbReference>
<protein>
    <submittedName>
        <fullName evidence="3">Spindle assembly checkpoint kinase</fullName>
    </submittedName>
</protein>
<dbReference type="EMBL" id="JAPFFF010000204">
    <property type="protein sequence ID" value="KAK8835241.1"/>
    <property type="molecule type" value="Genomic_DNA"/>
</dbReference>
<dbReference type="PROSITE" id="PS50011">
    <property type="entry name" value="PROTEIN_KINASE_DOM"/>
    <property type="match status" value="1"/>
</dbReference>
<evidence type="ECO:0000313" key="4">
    <source>
        <dbReference type="Proteomes" id="UP001470230"/>
    </source>
</evidence>
<keyword evidence="4" id="KW-1185">Reference proteome</keyword>
<dbReference type="SMART" id="SM00671">
    <property type="entry name" value="SEL1"/>
    <property type="match status" value="2"/>
</dbReference>
<sequence>MIYQLLLDLNDYKKGKELGRGSFGTEYLIKHKKICKEYVAKVFDQLNDSVEDQKSFFKELEMQINLKTPEILSVVGFSQKDFNGDNHPTIIYNYFTKNDEDKFEKLTEPPKYILVFAIANCLDYMHSKKILHLNLKPKNILLDEENYPRICDSFNSKKDQIQKYIRTNKDALFYMAPEIIEGKKGTNKSDVFSCAMLAYEILTGDRSLSNMAKSLTFEQIAHMKSMTPNMAGIENDFIKNFFRKCWSINPNDRPSFNEIVDELRKDVFKKWMKVSDIDFEKYYLFKYHERAEKHKDPEALNAYACLLEQGISVTVPLDEIVMYYKMAIQEGSDKAMFNYGRMIYFGDCNVKQDIKEGIRLWEMAIDKGNT</sequence>
<dbReference type="Gene3D" id="3.30.200.20">
    <property type="entry name" value="Phosphorylase Kinase, domain 1"/>
    <property type="match status" value="1"/>
</dbReference>
<gene>
    <name evidence="2" type="ORF">M9Y10_017048</name>
    <name evidence="3" type="ORF">M9Y10_039659</name>
</gene>
<dbReference type="Pfam" id="PF00069">
    <property type="entry name" value="Pkinase"/>
    <property type="match status" value="1"/>
</dbReference>
<dbReference type="SUPFAM" id="SSF81901">
    <property type="entry name" value="HCP-like"/>
    <property type="match status" value="1"/>
</dbReference>
<proteinExistence type="predicted"/>
<dbReference type="InterPro" id="IPR011990">
    <property type="entry name" value="TPR-like_helical_dom_sf"/>
</dbReference>
<dbReference type="Gene3D" id="1.10.510.10">
    <property type="entry name" value="Transferase(Phosphotransferase) domain 1"/>
    <property type="match status" value="1"/>
</dbReference>
<dbReference type="GO" id="GO:0016301">
    <property type="term" value="F:kinase activity"/>
    <property type="evidence" value="ECO:0007669"/>
    <property type="project" value="UniProtKB-KW"/>
</dbReference>
<dbReference type="EMBL" id="JAPFFF010000066">
    <property type="protein sequence ID" value="KAK8836324.1"/>
    <property type="molecule type" value="Genomic_DNA"/>
</dbReference>
<organism evidence="3 4">
    <name type="scientific">Tritrichomonas musculus</name>
    <dbReference type="NCBI Taxonomy" id="1915356"/>
    <lineage>
        <taxon>Eukaryota</taxon>
        <taxon>Metamonada</taxon>
        <taxon>Parabasalia</taxon>
        <taxon>Tritrichomonadida</taxon>
        <taxon>Tritrichomonadidae</taxon>
        <taxon>Tritrichomonas</taxon>
    </lineage>
</organism>
<dbReference type="Gene3D" id="1.25.40.10">
    <property type="entry name" value="Tetratricopeptide repeat domain"/>
    <property type="match status" value="1"/>
</dbReference>
<evidence type="ECO:0000313" key="2">
    <source>
        <dbReference type="EMBL" id="KAK8835241.1"/>
    </source>
</evidence>
<dbReference type="Proteomes" id="UP001470230">
    <property type="component" value="Unassembled WGS sequence"/>
</dbReference>
<dbReference type="InterPro" id="IPR000719">
    <property type="entry name" value="Prot_kinase_dom"/>
</dbReference>
<name>A0ABR2GQV6_9EUKA</name>
<dbReference type="InterPro" id="IPR051681">
    <property type="entry name" value="Ser/Thr_Kinases-Pseudokinases"/>
</dbReference>
<feature type="domain" description="Protein kinase" evidence="1">
    <location>
        <begin position="12"/>
        <end position="272"/>
    </location>
</feature>
<accession>A0ABR2GQV6</accession>
<comment type="caution">
    <text evidence="3">The sequence shown here is derived from an EMBL/GenBank/DDBJ whole genome shotgun (WGS) entry which is preliminary data.</text>
</comment>
<dbReference type="PANTHER" id="PTHR44329">
    <property type="entry name" value="SERINE/THREONINE-PROTEIN KINASE TNNI3K-RELATED"/>
    <property type="match status" value="1"/>
</dbReference>
<dbReference type="SUPFAM" id="SSF56112">
    <property type="entry name" value="Protein kinase-like (PK-like)"/>
    <property type="match status" value="1"/>
</dbReference>